<dbReference type="PRINTS" id="PR00799">
    <property type="entry name" value="TRANSAMINASE"/>
</dbReference>
<dbReference type="PANTHER" id="PTHR11879:SF55">
    <property type="entry name" value="GLUTAMATE OXALOACETATE TRANSAMINASE 1, ISOFORM B"/>
    <property type="match status" value="1"/>
</dbReference>
<dbReference type="InterPro" id="IPR015424">
    <property type="entry name" value="PyrdxlP-dep_Trfase"/>
</dbReference>
<dbReference type="RefSeq" id="XP_046115563.1">
    <property type="nucleotide sequence ID" value="XM_046265830.1"/>
</dbReference>
<dbReference type="EMBL" id="MU251267">
    <property type="protein sequence ID" value="KAG9251639.1"/>
    <property type="molecule type" value="Genomic_DNA"/>
</dbReference>
<proteinExistence type="inferred from homology"/>
<dbReference type="OrthoDB" id="6752799at2759"/>
<accession>A0A9P8CLH4</accession>
<dbReference type="InterPro" id="IPR000796">
    <property type="entry name" value="Asp_trans"/>
</dbReference>
<gene>
    <name evidence="8" type="ORF">F5Z01DRAFT_683218</name>
</gene>
<dbReference type="CDD" id="cd00609">
    <property type="entry name" value="AAT_like"/>
    <property type="match status" value="1"/>
</dbReference>
<comment type="cofactor">
    <cofactor evidence="1">
        <name>pyridoxal 5'-phosphate</name>
        <dbReference type="ChEBI" id="CHEBI:597326"/>
    </cofactor>
</comment>
<dbReference type="AlphaFoldDB" id="A0A9P8CLH4"/>
<protein>
    <submittedName>
        <fullName evidence="8">Aspartate aminotransferase</fullName>
    </submittedName>
</protein>
<dbReference type="GeneID" id="70296733"/>
<evidence type="ECO:0000256" key="2">
    <source>
        <dbReference type="ARBA" id="ARBA00007441"/>
    </source>
</evidence>
<evidence type="ECO:0000256" key="4">
    <source>
        <dbReference type="ARBA" id="ARBA00022576"/>
    </source>
</evidence>
<keyword evidence="9" id="KW-1185">Reference proteome</keyword>
<evidence type="ECO:0000256" key="6">
    <source>
        <dbReference type="ARBA" id="ARBA00022898"/>
    </source>
</evidence>
<dbReference type="InterPro" id="IPR015421">
    <property type="entry name" value="PyrdxlP-dep_Trfase_major"/>
</dbReference>
<dbReference type="PANTHER" id="PTHR11879">
    <property type="entry name" value="ASPARTATE AMINOTRANSFERASE"/>
    <property type="match status" value="1"/>
</dbReference>
<keyword evidence="4 8" id="KW-0032">Aminotransferase</keyword>
<evidence type="ECO:0000313" key="9">
    <source>
        <dbReference type="Proteomes" id="UP000887229"/>
    </source>
</evidence>
<comment type="similarity">
    <text evidence="2">Belongs to the class-I pyridoxal-phosphate-dependent aminotransferase family.</text>
</comment>
<organism evidence="8 9">
    <name type="scientific">Emericellopsis atlantica</name>
    <dbReference type="NCBI Taxonomy" id="2614577"/>
    <lineage>
        <taxon>Eukaryota</taxon>
        <taxon>Fungi</taxon>
        <taxon>Dikarya</taxon>
        <taxon>Ascomycota</taxon>
        <taxon>Pezizomycotina</taxon>
        <taxon>Sordariomycetes</taxon>
        <taxon>Hypocreomycetidae</taxon>
        <taxon>Hypocreales</taxon>
        <taxon>Bionectriaceae</taxon>
        <taxon>Emericellopsis</taxon>
    </lineage>
</organism>
<dbReference type="GO" id="GO:0004069">
    <property type="term" value="F:L-aspartate:2-oxoglutarate aminotransferase activity"/>
    <property type="evidence" value="ECO:0007669"/>
    <property type="project" value="TreeGrafter"/>
</dbReference>
<dbReference type="Proteomes" id="UP000887229">
    <property type="component" value="Unassembled WGS sequence"/>
</dbReference>
<evidence type="ECO:0000259" key="7">
    <source>
        <dbReference type="Pfam" id="PF00155"/>
    </source>
</evidence>
<keyword evidence="5" id="KW-0808">Transferase</keyword>
<evidence type="ECO:0000313" key="8">
    <source>
        <dbReference type="EMBL" id="KAG9251639.1"/>
    </source>
</evidence>
<dbReference type="GO" id="GO:0006532">
    <property type="term" value="P:aspartate biosynthetic process"/>
    <property type="evidence" value="ECO:0007669"/>
    <property type="project" value="TreeGrafter"/>
</dbReference>
<evidence type="ECO:0000256" key="5">
    <source>
        <dbReference type="ARBA" id="ARBA00022679"/>
    </source>
</evidence>
<dbReference type="SUPFAM" id="SSF53383">
    <property type="entry name" value="PLP-dependent transferases"/>
    <property type="match status" value="1"/>
</dbReference>
<dbReference type="GO" id="GO:0005829">
    <property type="term" value="C:cytosol"/>
    <property type="evidence" value="ECO:0007669"/>
    <property type="project" value="TreeGrafter"/>
</dbReference>
<sequence>MGFEHIQPGPPDPMYTLKYKADNDTSSEKVDLGVGIYRDEEGHYQGLESVKQAESELFKADPGHDYEMTTGNQDFLAQASQTVFGKKSIAFDKLTVPQVASVQTISGTGAVHLAALFIAQCMSSKTAVYVGVPTWGNYRPAMELVGLRQLEYPYLDEETRTFDHETTLEVIRTAEPSSVFVLQACCHNPTACDPTPAQWEEIIELLHAGKHIPLFDMAYQGLGDGIDEDAYAVRAAARKGLNMFVCQSFSKNMALYGERCGALHVACESSAVAANVHDRLRCLLRWEVSSAPIYGSRLANIVLQNDELKQTWEAELGTMRKRLGQLRRQLFILLTEKFQTPGDWTHITREKGLFSYLKISRKQCIILVDEHHIYLPENGRINVSGLNSQNVMRVAQAIDSIVRDEQSSHVAMAKTRL</sequence>
<dbReference type="InterPro" id="IPR015422">
    <property type="entry name" value="PyrdxlP-dep_Trfase_small"/>
</dbReference>
<feature type="domain" description="Aminotransferase class I/classII large" evidence="7">
    <location>
        <begin position="28"/>
        <end position="398"/>
    </location>
</feature>
<dbReference type="InterPro" id="IPR004839">
    <property type="entry name" value="Aminotransferase_I/II_large"/>
</dbReference>
<dbReference type="Pfam" id="PF00155">
    <property type="entry name" value="Aminotran_1_2"/>
    <property type="match status" value="1"/>
</dbReference>
<comment type="subunit">
    <text evidence="3">Homodimer.</text>
</comment>
<dbReference type="Gene3D" id="3.90.1150.10">
    <property type="entry name" value="Aspartate Aminotransferase, domain 1"/>
    <property type="match status" value="1"/>
</dbReference>
<dbReference type="GO" id="GO:0030170">
    <property type="term" value="F:pyridoxal phosphate binding"/>
    <property type="evidence" value="ECO:0007669"/>
    <property type="project" value="InterPro"/>
</dbReference>
<comment type="caution">
    <text evidence="8">The sequence shown here is derived from an EMBL/GenBank/DDBJ whole genome shotgun (WGS) entry which is preliminary data.</text>
</comment>
<evidence type="ECO:0000256" key="3">
    <source>
        <dbReference type="ARBA" id="ARBA00011738"/>
    </source>
</evidence>
<dbReference type="Gene3D" id="3.40.640.10">
    <property type="entry name" value="Type I PLP-dependent aspartate aminotransferase-like (Major domain)"/>
    <property type="match status" value="1"/>
</dbReference>
<keyword evidence="6" id="KW-0663">Pyridoxal phosphate</keyword>
<reference evidence="8" key="1">
    <citation type="journal article" date="2021" name="IMA Fungus">
        <title>Genomic characterization of three marine fungi, including Emericellopsis atlantica sp. nov. with signatures of a generalist lifestyle and marine biomass degradation.</title>
        <authorList>
            <person name="Hagestad O.C."/>
            <person name="Hou L."/>
            <person name="Andersen J.H."/>
            <person name="Hansen E.H."/>
            <person name="Altermark B."/>
            <person name="Li C."/>
            <person name="Kuhnert E."/>
            <person name="Cox R.J."/>
            <person name="Crous P.W."/>
            <person name="Spatafora J.W."/>
            <person name="Lail K."/>
            <person name="Amirebrahimi M."/>
            <person name="Lipzen A."/>
            <person name="Pangilinan J."/>
            <person name="Andreopoulos W."/>
            <person name="Hayes R.D."/>
            <person name="Ng V."/>
            <person name="Grigoriev I.V."/>
            <person name="Jackson S.A."/>
            <person name="Sutton T.D.S."/>
            <person name="Dobson A.D.W."/>
            <person name="Rama T."/>
        </authorList>
    </citation>
    <scope>NUCLEOTIDE SEQUENCE</scope>
    <source>
        <strain evidence="8">TS7</strain>
    </source>
</reference>
<name>A0A9P8CLH4_9HYPO</name>
<evidence type="ECO:0000256" key="1">
    <source>
        <dbReference type="ARBA" id="ARBA00001933"/>
    </source>
</evidence>
<dbReference type="NCBIfam" id="NF006719">
    <property type="entry name" value="PRK09257.1"/>
    <property type="match status" value="1"/>
</dbReference>